<accession>A0ACB9BI51</accession>
<keyword evidence="2" id="KW-1185">Reference proteome</keyword>
<sequence length="76" mass="8643">MHSVLSLEFITPPLLTSLHGGRSCSHRLKRRLHKGDRRAKTDSRHTRLVGFISARDKLDLARSNLPEKVPCNTLPF</sequence>
<comment type="caution">
    <text evidence="1">The sequence shown here is derived from an EMBL/GenBank/DDBJ whole genome shotgun (WGS) entry which is preliminary data.</text>
</comment>
<protein>
    <submittedName>
        <fullName evidence="1">Uncharacterized protein</fullName>
    </submittedName>
</protein>
<proteinExistence type="predicted"/>
<organism evidence="1 2">
    <name type="scientific">Cichorium intybus</name>
    <name type="common">Chicory</name>
    <dbReference type="NCBI Taxonomy" id="13427"/>
    <lineage>
        <taxon>Eukaryota</taxon>
        <taxon>Viridiplantae</taxon>
        <taxon>Streptophyta</taxon>
        <taxon>Embryophyta</taxon>
        <taxon>Tracheophyta</taxon>
        <taxon>Spermatophyta</taxon>
        <taxon>Magnoliopsida</taxon>
        <taxon>eudicotyledons</taxon>
        <taxon>Gunneridae</taxon>
        <taxon>Pentapetalae</taxon>
        <taxon>asterids</taxon>
        <taxon>campanulids</taxon>
        <taxon>Asterales</taxon>
        <taxon>Asteraceae</taxon>
        <taxon>Cichorioideae</taxon>
        <taxon>Cichorieae</taxon>
        <taxon>Cichoriinae</taxon>
        <taxon>Cichorium</taxon>
    </lineage>
</organism>
<evidence type="ECO:0000313" key="1">
    <source>
        <dbReference type="EMBL" id="KAI3721501.1"/>
    </source>
</evidence>
<reference evidence="2" key="1">
    <citation type="journal article" date="2022" name="Mol. Ecol. Resour.">
        <title>The genomes of chicory, endive, great burdock and yacon provide insights into Asteraceae palaeo-polyploidization history and plant inulin production.</title>
        <authorList>
            <person name="Fan W."/>
            <person name="Wang S."/>
            <person name="Wang H."/>
            <person name="Wang A."/>
            <person name="Jiang F."/>
            <person name="Liu H."/>
            <person name="Zhao H."/>
            <person name="Xu D."/>
            <person name="Zhang Y."/>
        </authorList>
    </citation>
    <scope>NUCLEOTIDE SEQUENCE [LARGE SCALE GENOMIC DNA]</scope>
    <source>
        <strain evidence="2">cv. Punajuju</strain>
    </source>
</reference>
<name>A0ACB9BI51_CICIN</name>
<dbReference type="EMBL" id="CM042014">
    <property type="protein sequence ID" value="KAI3721501.1"/>
    <property type="molecule type" value="Genomic_DNA"/>
</dbReference>
<gene>
    <name evidence="1" type="ORF">L2E82_32514</name>
</gene>
<evidence type="ECO:0000313" key="2">
    <source>
        <dbReference type="Proteomes" id="UP001055811"/>
    </source>
</evidence>
<reference evidence="1 2" key="2">
    <citation type="journal article" date="2022" name="Mol. Ecol. Resour.">
        <title>The genomes of chicory, endive, great burdock and yacon provide insights into Asteraceae paleo-polyploidization history and plant inulin production.</title>
        <authorList>
            <person name="Fan W."/>
            <person name="Wang S."/>
            <person name="Wang H."/>
            <person name="Wang A."/>
            <person name="Jiang F."/>
            <person name="Liu H."/>
            <person name="Zhao H."/>
            <person name="Xu D."/>
            <person name="Zhang Y."/>
        </authorList>
    </citation>
    <scope>NUCLEOTIDE SEQUENCE [LARGE SCALE GENOMIC DNA]</scope>
    <source>
        <strain evidence="2">cv. Punajuju</strain>
        <tissue evidence="1">Leaves</tissue>
    </source>
</reference>
<dbReference type="Proteomes" id="UP001055811">
    <property type="component" value="Linkage Group LG06"/>
</dbReference>